<name>A0A512P9K6_9CELL</name>
<keyword evidence="4" id="KW-1185">Reference proteome</keyword>
<organism evidence="3 4">
    <name type="scientific">Cellulomonas soli</name>
    <dbReference type="NCBI Taxonomy" id="931535"/>
    <lineage>
        <taxon>Bacteria</taxon>
        <taxon>Bacillati</taxon>
        <taxon>Actinomycetota</taxon>
        <taxon>Actinomycetes</taxon>
        <taxon>Micrococcales</taxon>
        <taxon>Cellulomonadaceae</taxon>
        <taxon>Cellulomonas</taxon>
    </lineage>
</organism>
<feature type="compositionally biased region" description="Basic and acidic residues" evidence="1">
    <location>
        <begin position="96"/>
        <end position="108"/>
    </location>
</feature>
<evidence type="ECO:0000313" key="4">
    <source>
        <dbReference type="Proteomes" id="UP000321798"/>
    </source>
</evidence>
<feature type="compositionally biased region" description="Low complexity" evidence="1">
    <location>
        <begin position="119"/>
        <end position="134"/>
    </location>
</feature>
<keyword evidence="2" id="KW-0812">Transmembrane</keyword>
<sequence>MSGHAAWAVGIVLVVLLAVGLDRLVATGVFDRRPRERPRPTGGSSAATGALGDLVEIFQPSRVHLTEELERQRLETDLVGDSAPPIDLDSGVVHLPAREPADRQRGDRPAASTQMPAPGSATASGTSATEVGAGEANPTTKPPGAST</sequence>
<evidence type="ECO:0000313" key="3">
    <source>
        <dbReference type="EMBL" id="GEP67889.1"/>
    </source>
</evidence>
<feature type="compositionally biased region" description="Low complexity" evidence="1">
    <location>
        <begin position="40"/>
        <end position="50"/>
    </location>
</feature>
<dbReference type="RefSeq" id="WP_179561818.1">
    <property type="nucleotide sequence ID" value="NZ_BAABBJ010000015.1"/>
</dbReference>
<evidence type="ECO:0000256" key="2">
    <source>
        <dbReference type="SAM" id="Phobius"/>
    </source>
</evidence>
<feature type="region of interest" description="Disordered" evidence="1">
    <location>
        <begin position="75"/>
        <end position="147"/>
    </location>
</feature>
<dbReference type="Pfam" id="PF19690">
    <property type="entry name" value="DUF6191"/>
    <property type="match status" value="1"/>
</dbReference>
<dbReference type="EMBL" id="BKAL01000002">
    <property type="protein sequence ID" value="GEP67889.1"/>
    <property type="molecule type" value="Genomic_DNA"/>
</dbReference>
<dbReference type="Proteomes" id="UP000321798">
    <property type="component" value="Unassembled WGS sequence"/>
</dbReference>
<dbReference type="InterPro" id="IPR045684">
    <property type="entry name" value="DUF6191"/>
</dbReference>
<feature type="transmembrane region" description="Helical" evidence="2">
    <location>
        <begin position="6"/>
        <end position="30"/>
    </location>
</feature>
<dbReference type="AlphaFoldDB" id="A0A512P9K6"/>
<gene>
    <name evidence="3" type="ORF">CSO01_06040</name>
</gene>
<comment type="caution">
    <text evidence="3">The sequence shown here is derived from an EMBL/GenBank/DDBJ whole genome shotgun (WGS) entry which is preliminary data.</text>
</comment>
<keyword evidence="2" id="KW-1133">Transmembrane helix</keyword>
<accession>A0A512P9K6</accession>
<evidence type="ECO:0000256" key="1">
    <source>
        <dbReference type="SAM" id="MobiDB-lite"/>
    </source>
</evidence>
<protein>
    <submittedName>
        <fullName evidence="3">Uncharacterized protein</fullName>
    </submittedName>
</protein>
<proteinExistence type="predicted"/>
<feature type="region of interest" description="Disordered" evidence="1">
    <location>
        <begin position="33"/>
        <end position="53"/>
    </location>
</feature>
<reference evidence="3 4" key="1">
    <citation type="submission" date="2019-07" db="EMBL/GenBank/DDBJ databases">
        <title>Whole genome shotgun sequence of Cellulomonas soli NBRC 109434.</title>
        <authorList>
            <person name="Hosoyama A."/>
            <person name="Uohara A."/>
            <person name="Ohji S."/>
            <person name="Ichikawa N."/>
        </authorList>
    </citation>
    <scope>NUCLEOTIDE SEQUENCE [LARGE SCALE GENOMIC DNA]</scope>
    <source>
        <strain evidence="3 4">NBRC 109434</strain>
    </source>
</reference>
<keyword evidence="2" id="KW-0472">Membrane</keyword>